<dbReference type="OMA" id="SHKSEKH"/>
<evidence type="ECO:0000313" key="3">
    <source>
        <dbReference type="Proteomes" id="UP000002258"/>
    </source>
</evidence>
<feature type="region of interest" description="Disordered" evidence="1">
    <location>
        <begin position="1"/>
        <end position="25"/>
    </location>
</feature>
<dbReference type="InParanoid" id="A3GGL2"/>
<dbReference type="PANTHER" id="PTHR12398">
    <property type="entry name" value="PROTEIN PHOSPHATASE INHIBITOR"/>
    <property type="match status" value="1"/>
</dbReference>
<dbReference type="GO" id="GO:0009966">
    <property type="term" value="P:regulation of signal transduction"/>
    <property type="evidence" value="ECO:0007669"/>
    <property type="project" value="InterPro"/>
</dbReference>
<dbReference type="HOGENOM" id="CLU_070379_1_0_1"/>
<dbReference type="Gene3D" id="6.10.250.1050">
    <property type="match status" value="1"/>
</dbReference>
<evidence type="ECO:0000313" key="2">
    <source>
        <dbReference type="EMBL" id="EAZ63951.2"/>
    </source>
</evidence>
<reference evidence="2 3" key="1">
    <citation type="journal article" date="2007" name="Nat. Biotechnol.">
        <title>Genome sequence of the lignocellulose-bioconverting and xylose-fermenting yeast Pichia stipitis.</title>
        <authorList>
            <person name="Jeffries T.W."/>
            <person name="Grigoriev I.V."/>
            <person name="Grimwood J."/>
            <person name="Laplaza J.M."/>
            <person name="Aerts A."/>
            <person name="Salamov A."/>
            <person name="Schmutz J."/>
            <person name="Lindquist E."/>
            <person name="Dehal P."/>
            <person name="Shapiro H."/>
            <person name="Jin Y.S."/>
            <person name="Passoth V."/>
            <person name="Richardson P.M."/>
        </authorList>
    </citation>
    <scope>NUCLEOTIDE SEQUENCE [LARGE SCALE GENOMIC DNA]</scope>
    <source>
        <strain evidence="3">ATCC 58785 / CBS 6054 / NBRC 10063 / NRRL Y-11545</strain>
    </source>
</reference>
<feature type="compositionally biased region" description="Acidic residues" evidence="1">
    <location>
        <begin position="108"/>
        <end position="123"/>
    </location>
</feature>
<keyword evidence="3" id="KW-1185">Reference proteome</keyword>
<accession>A3GGL2</accession>
<dbReference type="OrthoDB" id="551302at2759"/>
<feature type="compositionally biased region" description="Polar residues" evidence="1">
    <location>
        <begin position="13"/>
        <end position="23"/>
    </location>
</feature>
<feature type="region of interest" description="Disordered" evidence="1">
    <location>
        <begin position="145"/>
        <end position="173"/>
    </location>
</feature>
<dbReference type="GO" id="GO:0004864">
    <property type="term" value="F:protein phosphatase inhibitor activity"/>
    <property type="evidence" value="ECO:0007669"/>
    <property type="project" value="InterPro"/>
</dbReference>
<feature type="region of interest" description="Disordered" evidence="1">
    <location>
        <begin position="82"/>
        <end position="123"/>
    </location>
</feature>
<dbReference type="eggNOG" id="ENOG502S2VH">
    <property type="taxonomic scope" value="Eukaryota"/>
</dbReference>
<dbReference type="STRING" id="322104.A3GGL2"/>
<comment type="caution">
    <text evidence="2">The sequence shown here is derived from an EMBL/GenBank/DDBJ whole genome shotgun (WGS) entry which is preliminary data.</text>
</comment>
<feature type="compositionally biased region" description="Basic and acidic residues" evidence="1">
    <location>
        <begin position="82"/>
        <end position="94"/>
    </location>
</feature>
<feature type="compositionally biased region" description="Acidic residues" evidence="1">
    <location>
        <begin position="155"/>
        <end position="169"/>
    </location>
</feature>
<dbReference type="Pfam" id="PF04979">
    <property type="entry name" value="IPP-2"/>
    <property type="match status" value="1"/>
</dbReference>
<dbReference type="EMBL" id="AAVQ01000001">
    <property type="protein sequence ID" value="EAZ63951.2"/>
    <property type="molecule type" value="Genomic_DNA"/>
</dbReference>
<dbReference type="RefSeq" id="XP_001387974.2">
    <property type="nucleotide sequence ID" value="XM_001387937.1"/>
</dbReference>
<dbReference type="FunCoup" id="A3GGL2">
    <property type="interactions" value="285"/>
</dbReference>
<proteinExistence type="predicted"/>
<dbReference type="PANTHER" id="PTHR12398:SF20">
    <property type="entry name" value="PROTEIN PHOSPHATASE 1 REGULATORY INHIBITOR SUBUNIT 2"/>
    <property type="match status" value="1"/>
</dbReference>
<gene>
    <name evidence="2" type="ORF">PICST_52196</name>
</gene>
<dbReference type="Proteomes" id="UP000002258">
    <property type="component" value="Chromosome 1"/>
</dbReference>
<evidence type="ECO:0000256" key="1">
    <source>
        <dbReference type="SAM" id="MobiDB-lite"/>
    </source>
</evidence>
<dbReference type="InterPro" id="IPR007062">
    <property type="entry name" value="PPI-2"/>
</dbReference>
<sequence length="204" mass="23751">MSEEKPRGILRNKSVSGPESTSAIEIDRQEVIKNTRLNAELTHQASSEGDKIRAELAKKHLQDGNTEHLQWDELNLYKTEQEKSSTMKIDEPKTPYEGGFNPQGEYYQNDDEYGDDENNDIPEFELGEGEFDAERDKHEVLDSLHGGQVIRDPSYDDVEEEEEEEPELTAEERHKRFEEMRKAHYHMKGNVMHRKLEVDDEDDD</sequence>
<name>A3GGL2_PICST</name>
<protein>
    <submittedName>
        <fullName evidence="2">Uncharacterized protein</fullName>
    </submittedName>
</protein>
<dbReference type="AlphaFoldDB" id="A3GGL2"/>
<dbReference type="KEGG" id="pic:PICST_52196"/>
<dbReference type="GeneID" id="4851411"/>
<feature type="non-terminal residue" evidence="2">
    <location>
        <position position="204"/>
    </location>
</feature>
<organism evidence="2 3">
    <name type="scientific">Scheffersomyces stipitis (strain ATCC 58785 / CBS 6054 / NBRC 10063 / NRRL Y-11545)</name>
    <name type="common">Yeast</name>
    <name type="synonym">Pichia stipitis</name>
    <dbReference type="NCBI Taxonomy" id="322104"/>
    <lineage>
        <taxon>Eukaryota</taxon>
        <taxon>Fungi</taxon>
        <taxon>Dikarya</taxon>
        <taxon>Ascomycota</taxon>
        <taxon>Saccharomycotina</taxon>
        <taxon>Pichiomycetes</taxon>
        <taxon>Debaryomycetaceae</taxon>
        <taxon>Scheffersomyces</taxon>
    </lineage>
</organism>